<keyword evidence="3" id="KW-0378">Hydrolase</keyword>
<feature type="compositionally biased region" description="Low complexity" evidence="1">
    <location>
        <begin position="400"/>
        <end position="426"/>
    </location>
</feature>
<evidence type="ECO:0000256" key="1">
    <source>
        <dbReference type="SAM" id="MobiDB-lite"/>
    </source>
</evidence>
<evidence type="ECO:0000313" key="3">
    <source>
        <dbReference type="EMBL" id="MBG0739673.1"/>
    </source>
</evidence>
<keyword evidence="3" id="KW-0067">ATP-binding</keyword>
<keyword evidence="4" id="KW-1185">Reference proteome</keyword>
<comment type="caution">
    <text evidence="3">The sequence shown here is derived from an EMBL/GenBank/DDBJ whole genome shotgun (WGS) entry which is preliminary data.</text>
</comment>
<dbReference type="InterPro" id="IPR032830">
    <property type="entry name" value="XPB/Ssl2_N"/>
</dbReference>
<dbReference type="EMBL" id="JADNYM010000011">
    <property type="protein sequence ID" value="MBG0739673.1"/>
    <property type="molecule type" value="Genomic_DNA"/>
</dbReference>
<organism evidence="3 4">
    <name type="scientific">Arthrobacter terrae</name>
    <dbReference type="NCBI Taxonomy" id="2935737"/>
    <lineage>
        <taxon>Bacteria</taxon>
        <taxon>Bacillati</taxon>
        <taxon>Actinomycetota</taxon>
        <taxon>Actinomycetes</taxon>
        <taxon>Micrococcales</taxon>
        <taxon>Micrococcaceae</taxon>
        <taxon>Arthrobacter</taxon>
    </lineage>
</organism>
<dbReference type="Pfam" id="PF13625">
    <property type="entry name" value="Helicase_C_3"/>
    <property type="match status" value="1"/>
</dbReference>
<name>A0A931CTS5_9MICC</name>
<feature type="compositionally biased region" description="Low complexity" evidence="1">
    <location>
        <begin position="701"/>
        <end position="712"/>
    </location>
</feature>
<accession>A0A931CTS5</accession>
<reference evidence="3 4" key="1">
    <citation type="submission" date="2020-11" db="EMBL/GenBank/DDBJ databases">
        <title>Arthrobacter antarcticus sp. nov., isolated from Antarctic Soil.</title>
        <authorList>
            <person name="Li J."/>
        </authorList>
    </citation>
    <scope>NUCLEOTIDE SEQUENCE [LARGE SCALE GENOMIC DNA]</scope>
    <source>
        <strain evidence="3 4">Z1-20</strain>
    </source>
</reference>
<gene>
    <name evidence="3" type="ORF">IV500_09770</name>
</gene>
<feature type="domain" description="Helicase XPB/Ssl2 N-terminal" evidence="2">
    <location>
        <begin position="546"/>
        <end position="665"/>
    </location>
</feature>
<dbReference type="Proteomes" id="UP000655366">
    <property type="component" value="Unassembled WGS sequence"/>
</dbReference>
<protein>
    <submittedName>
        <fullName evidence="3">Helicase-associated domain-containing protein</fullName>
    </submittedName>
</protein>
<dbReference type="GO" id="GO:0004386">
    <property type="term" value="F:helicase activity"/>
    <property type="evidence" value="ECO:0007669"/>
    <property type="project" value="UniProtKB-KW"/>
</dbReference>
<evidence type="ECO:0000259" key="2">
    <source>
        <dbReference type="Pfam" id="PF13625"/>
    </source>
</evidence>
<sequence>MSSIRILTTELAARSDNSLRSLLAARPDLISPPVPDFAALAARACARVSVARALDHLSQPQMQVLEVLHLSTNEDLGQSASAGSLKPLIAGSTTAVIEAILEDLHARALVYRAPDGSGFLAVSSLKDVIGLHPAGLGRSYPELVRTQPLVGARLLQTVQALHRFGAGVESASTALEAALAMQSWVSAPGLLEQLLAAAPETTAGMLSRFSAGAMGAVENAQRTVRPEAADPTPVDWLLARGLLIPLDNEHVELPSDVAIVLRGRVIIQEFTANPPAPKLQRTSASLRTNAALGAIAELLRLETELLSQIRNTPLSTLRAGGVGVREVRRLADALRVDTELTTQLLELAALSSLLVLDVDTSRWQLSQTGWQQLPREQQWLWLATSWLAADRAPSLAAQWASRNSSPSAPSSPAGLSRSSATSSPSGTAGGTGPVNALAAEAHRPDAPVLRQQTLSIMAELSAEDTSNPDTVPVLDEAAILSRFQWRRPRLARRLRRLLAGFLREAELLGMTGSGSLTVVGRAVAAGTPEEALDVLRKALPQPLTHVLLQADLTAVAPGYLSPELTAELSLLAEAEGQGPATIYRFSPASIRRALDAGQDAVRILDFLGRHSATDIPQPLRYLVEDTAARHGKLRVGRAVSYVQSEDDGMLRELTQLPALKHLGLVPLAPTVLISRVGSRELAAALRSVGMSPAHTEADGGVVKVPKPSPSVVRSAGPARRTGGEAPAEAEIAAQLAALRSKPSWAPSGTEAAPQLGLEILRQAIRLKKSVNISIVDSNGNHDQQVLVPLSVTGGRVRVYDPEREIERVVSIHRVMDVELADLPDGKRVTQ</sequence>
<proteinExistence type="predicted"/>
<keyword evidence="3" id="KW-0347">Helicase</keyword>
<evidence type="ECO:0000313" key="4">
    <source>
        <dbReference type="Proteomes" id="UP000655366"/>
    </source>
</evidence>
<feature type="region of interest" description="Disordered" evidence="1">
    <location>
        <begin position="696"/>
        <end position="725"/>
    </location>
</feature>
<dbReference type="AlphaFoldDB" id="A0A931CTS5"/>
<dbReference type="RefSeq" id="WP_196396626.1">
    <property type="nucleotide sequence ID" value="NZ_JADNYM010000011.1"/>
</dbReference>
<feature type="region of interest" description="Disordered" evidence="1">
    <location>
        <begin position="400"/>
        <end position="435"/>
    </location>
</feature>
<keyword evidence="3" id="KW-0547">Nucleotide-binding</keyword>